<comment type="subcellular location">
    <subcellularLocation>
        <location evidence="1">Cell membrane</location>
        <topology evidence="1">Multi-pass membrane protein</topology>
    </subcellularLocation>
</comment>
<organism evidence="11 12">
    <name type="scientific">Maridesulfovibrio ferrireducens</name>
    <dbReference type="NCBI Taxonomy" id="246191"/>
    <lineage>
        <taxon>Bacteria</taxon>
        <taxon>Pseudomonadati</taxon>
        <taxon>Thermodesulfobacteriota</taxon>
        <taxon>Desulfovibrionia</taxon>
        <taxon>Desulfovibrionales</taxon>
        <taxon>Desulfovibrionaceae</taxon>
        <taxon>Maridesulfovibrio</taxon>
    </lineage>
</organism>
<evidence type="ECO:0000256" key="3">
    <source>
        <dbReference type="ARBA" id="ARBA00022448"/>
    </source>
</evidence>
<feature type="transmembrane region" description="Helical" evidence="9">
    <location>
        <begin position="142"/>
        <end position="163"/>
    </location>
</feature>
<dbReference type="InterPro" id="IPR002898">
    <property type="entry name" value="MotA_ExbB_proton_chnl"/>
</dbReference>
<proteinExistence type="inferred from homology"/>
<feature type="domain" description="MotA/TolQ/ExbB proton channel" evidence="10">
    <location>
        <begin position="99"/>
        <end position="216"/>
    </location>
</feature>
<evidence type="ECO:0000313" key="12">
    <source>
        <dbReference type="Proteomes" id="UP000199053"/>
    </source>
</evidence>
<evidence type="ECO:0000256" key="6">
    <source>
        <dbReference type="ARBA" id="ARBA00022779"/>
    </source>
</evidence>
<dbReference type="PANTHER" id="PTHR30433:SF2">
    <property type="entry name" value="MOTILITY PROTEIN A"/>
    <property type="match status" value="1"/>
</dbReference>
<evidence type="ECO:0000256" key="9">
    <source>
        <dbReference type="SAM" id="Phobius"/>
    </source>
</evidence>
<dbReference type="GO" id="GO:0006935">
    <property type="term" value="P:chemotaxis"/>
    <property type="evidence" value="ECO:0007669"/>
    <property type="project" value="InterPro"/>
</dbReference>
<comment type="similarity">
    <text evidence="2">Belongs to the MotA family.</text>
</comment>
<keyword evidence="6" id="KW-0283">Flagellar rotation</keyword>
<evidence type="ECO:0000256" key="8">
    <source>
        <dbReference type="ARBA" id="ARBA00023136"/>
    </source>
</evidence>
<evidence type="ECO:0000259" key="10">
    <source>
        <dbReference type="Pfam" id="PF01618"/>
    </source>
</evidence>
<evidence type="ECO:0000256" key="7">
    <source>
        <dbReference type="ARBA" id="ARBA00022989"/>
    </source>
</evidence>
<evidence type="ECO:0000256" key="2">
    <source>
        <dbReference type="ARBA" id="ARBA00008038"/>
    </source>
</evidence>
<evidence type="ECO:0000256" key="1">
    <source>
        <dbReference type="ARBA" id="ARBA00004651"/>
    </source>
</evidence>
<dbReference type="GO" id="GO:0071978">
    <property type="term" value="P:bacterial-type flagellum-dependent swarming motility"/>
    <property type="evidence" value="ECO:0007669"/>
    <property type="project" value="InterPro"/>
</dbReference>
<dbReference type="OrthoDB" id="9806929at2"/>
<dbReference type="PANTHER" id="PTHR30433">
    <property type="entry name" value="CHEMOTAXIS PROTEIN MOTA"/>
    <property type="match status" value="1"/>
</dbReference>
<name>A0A1G9D9M5_9BACT</name>
<dbReference type="InterPro" id="IPR000540">
    <property type="entry name" value="Flag_MotA_CS"/>
</dbReference>
<feature type="transmembrane region" description="Helical" evidence="9">
    <location>
        <begin position="175"/>
        <end position="198"/>
    </location>
</feature>
<keyword evidence="4" id="KW-1003">Cell membrane</keyword>
<accession>A0A1G9D9M5</accession>
<keyword evidence="12" id="KW-1185">Reference proteome</keyword>
<keyword evidence="3" id="KW-0813">Transport</keyword>
<keyword evidence="5 9" id="KW-0812">Transmembrane</keyword>
<sequence length="251" mass="26671">MDIATLIGIVGGFGLIVATIMMGGNAAGFLDAPSAIVVLGGTFASVFIMFPMSVVLKAFKIALKGFFSKSRDPKAIIDQIVALAETARKESLVALEKVAIDDPYLKKGVILVADGTDSTIVRAIMEIEIDFMKKRHFQGQSVMKGMGAMAPAFGMIGTLIGLVNMLSNLSDPDAIGPAMAIALLTTLYGSVLANVVFLPLAKKLEERSFEESLYMEIMVEGIVAIQKGEHPSIVKEKLQSFLAPAMRDAAA</sequence>
<dbReference type="AlphaFoldDB" id="A0A1G9D9M5"/>
<dbReference type="PROSITE" id="PS01307">
    <property type="entry name" value="MOTA"/>
    <property type="match status" value="1"/>
</dbReference>
<dbReference type="EMBL" id="FNGA01000001">
    <property type="protein sequence ID" value="SDK60503.1"/>
    <property type="molecule type" value="Genomic_DNA"/>
</dbReference>
<keyword evidence="8 9" id="KW-0472">Membrane</keyword>
<gene>
    <name evidence="11" type="ORF">SAMN05660337_0963</name>
</gene>
<dbReference type="GO" id="GO:0005886">
    <property type="term" value="C:plasma membrane"/>
    <property type="evidence" value="ECO:0007669"/>
    <property type="project" value="UniProtKB-SubCell"/>
</dbReference>
<evidence type="ECO:0000256" key="5">
    <source>
        <dbReference type="ARBA" id="ARBA00022692"/>
    </source>
</evidence>
<feature type="transmembrane region" description="Helical" evidence="9">
    <location>
        <begin position="36"/>
        <end position="59"/>
    </location>
</feature>
<protein>
    <submittedName>
        <fullName evidence="11">Chemotaxis protein MotA</fullName>
    </submittedName>
</protein>
<evidence type="ECO:0000256" key="4">
    <source>
        <dbReference type="ARBA" id="ARBA00022475"/>
    </source>
</evidence>
<dbReference type="Pfam" id="PF01618">
    <property type="entry name" value="MotA_ExbB"/>
    <property type="match status" value="1"/>
</dbReference>
<keyword evidence="7 9" id="KW-1133">Transmembrane helix</keyword>
<dbReference type="Proteomes" id="UP000199053">
    <property type="component" value="Unassembled WGS sequence"/>
</dbReference>
<dbReference type="STRING" id="246191.SAMN05660337_0963"/>
<dbReference type="InterPro" id="IPR047055">
    <property type="entry name" value="MotA-like"/>
</dbReference>
<reference evidence="12" key="1">
    <citation type="submission" date="2016-10" db="EMBL/GenBank/DDBJ databases">
        <authorList>
            <person name="Varghese N."/>
            <person name="Submissions S."/>
        </authorList>
    </citation>
    <scope>NUCLEOTIDE SEQUENCE [LARGE SCALE GENOMIC DNA]</scope>
    <source>
        <strain evidence="12">DSM 16995</strain>
    </source>
</reference>
<feature type="transmembrane region" description="Helical" evidence="9">
    <location>
        <begin position="7"/>
        <end position="30"/>
    </location>
</feature>
<dbReference type="RefSeq" id="WP_092158726.1">
    <property type="nucleotide sequence ID" value="NZ_FNGA01000001.1"/>
</dbReference>
<evidence type="ECO:0000313" key="11">
    <source>
        <dbReference type="EMBL" id="SDK60503.1"/>
    </source>
</evidence>